<dbReference type="InterPro" id="IPR010829">
    <property type="entry name" value="Cerato-platanin"/>
</dbReference>
<proteinExistence type="inferred from homology"/>
<protein>
    <recommendedName>
        <fullName evidence="5">Nascent polypeptide-associated complex subunit alpha</fullName>
    </recommendedName>
    <alternativeName>
        <fullName evidence="7">Alpha-NAC</fullName>
    </alternativeName>
</protein>
<dbReference type="Pfam" id="PF19026">
    <property type="entry name" value="UBA_HYPK"/>
    <property type="match status" value="1"/>
</dbReference>
<evidence type="ECO:0000259" key="9">
    <source>
        <dbReference type="Pfam" id="PF01849"/>
    </source>
</evidence>
<dbReference type="RefSeq" id="XP_024342055.1">
    <property type="nucleotide sequence ID" value="XM_024478581.1"/>
</dbReference>
<evidence type="ECO:0000313" key="12">
    <source>
        <dbReference type="Proteomes" id="UP000194127"/>
    </source>
</evidence>
<dbReference type="EMBL" id="KZ110593">
    <property type="protein sequence ID" value="OSX65261.1"/>
    <property type="molecule type" value="Genomic_DNA"/>
</dbReference>
<keyword evidence="6" id="KW-0964">Secreted</keyword>
<name>A0A1X6N9H8_9APHY</name>
<evidence type="ECO:0000256" key="2">
    <source>
        <dbReference type="ARBA" id="ARBA00004613"/>
    </source>
</evidence>
<dbReference type="CDD" id="cd14358">
    <property type="entry name" value="UBA_NAC_euk"/>
    <property type="match status" value="1"/>
</dbReference>
<feature type="domain" description="Nascent polypeptide-associated complex subunit alpha-like UBA" evidence="10">
    <location>
        <begin position="495"/>
        <end position="531"/>
    </location>
</feature>
<evidence type="ECO:0000256" key="8">
    <source>
        <dbReference type="SAM" id="MobiDB-lite"/>
    </source>
</evidence>
<dbReference type="Gene3D" id="1.10.8.10">
    <property type="entry name" value="DNA helicase RuvA subunit, C-terminal domain"/>
    <property type="match status" value="1"/>
</dbReference>
<evidence type="ECO:0000256" key="3">
    <source>
        <dbReference type="ARBA" id="ARBA00009882"/>
    </source>
</evidence>
<dbReference type="PANTHER" id="PTHR21713">
    <property type="entry name" value="NASCENT POLYPEPTIDE ASSOCIATED COMPLEX ALPHA SUBUNIT-RELATED"/>
    <property type="match status" value="1"/>
</dbReference>
<evidence type="ECO:0000259" key="10">
    <source>
        <dbReference type="Pfam" id="PF19026"/>
    </source>
</evidence>
<dbReference type="GO" id="GO:0005576">
    <property type="term" value="C:extracellular region"/>
    <property type="evidence" value="ECO:0007669"/>
    <property type="project" value="UniProtKB-SubCell"/>
</dbReference>
<accession>A0A1X6N9H8</accession>
<dbReference type="InterPro" id="IPR038187">
    <property type="entry name" value="NAC_A/B_dom_sf"/>
</dbReference>
<feature type="domain" description="NAC-A/B" evidence="9">
    <location>
        <begin position="411"/>
        <end position="438"/>
    </location>
</feature>
<comment type="subcellular location">
    <subcellularLocation>
        <location evidence="1">Cytoplasm</location>
    </subcellularLocation>
    <subcellularLocation>
        <location evidence="2">Secreted</location>
    </subcellularLocation>
</comment>
<dbReference type="Gene3D" id="2.20.70.30">
    <property type="entry name" value="Nascent polypeptide-associated complex domain"/>
    <property type="match status" value="1"/>
</dbReference>
<dbReference type="Pfam" id="PF01849">
    <property type="entry name" value="NAC"/>
    <property type="match status" value="1"/>
</dbReference>
<reference evidence="11 12" key="1">
    <citation type="submission" date="2017-04" db="EMBL/GenBank/DDBJ databases">
        <title>Genome Sequence of the Model Brown-Rot Fungus Postia placenta SB12.</title>
        <authorList>
            <consortium name="DOE Joint Genome Institute"/>
            <person name="Gaskell J."/>
            <person name="Kersten P."/>
            <person name="Larrondo L.F."/>
            <person name="Canessa P."/>
            <person name="Martinez D."/>
            <person name="Hibbett D."/>
            <person name="Schmoll M."/>
            <person name="Kubicek C.P."/>
            <person name="Martinez A.T."/>
            <person name="Yadav J."/>
            <person name="Master E."/>
            <person name="Magnuson J.K."/>
            <person name="James T."/>
            <person name="Yaver D."/>
            <person name="Berka R."/>
            <person name="Labutti K."/>
            <person name="Lipzen A."/>
            <person name="Aerts A."/>
            <person name="Barry K."/>
            <person name="Henrissat B."/>
            <person name="Blanchette R."/>
            <person name="Grigoriev I."/>
            <person name="Cullen D."/>
        </authorList>
    </citation>
    <scope>NUCLEOTIDE SEQUENCE [LARGE SCALE GENOMIC DNA]</scope>
    <source>
        <strain evidence="11 12">MAD-698-R-SB12</strain>
    </source>
</reference>
<evidence type="ECO:0000256" key="4">
    <source>
        <dbReference type="ARBA" id="ARBA00010421"/>
    </source>
</evidence>
<feature type="region of interest" description="Disordered" evidence="8">
    <location>
        <begin position="23"/>
        <end position="52"/>
    </location>
</feature>
<sequence length="534" mass="57755">MLPSTYDEIRFCILKHEHLDKDPVPRHLRHKASETSSKESGHPSQGPPQANNRQFDKIFRRLFRKGLSSAVVDPANKSSSPSSDRINDSCFTGTHGNTACYLSDVRCLRLKEDTSNPAVYRASFQTQASTSKMKMFALAAVLATAVIPIAHTYTLVPLAYSTIYDEASTPVDELTCGAQLKALGYTTLGSLPGFPYIGGSANVTDADAAKRGCGECVLINFAGAFAKVLVVDHADEGIVVSEQTMQWLAPDGNVTHYQYGTAALDQSVILIVVSLDLHALNRFRDIRPQAHKDCLALALRQRNADSYFDNTNWGVVAYKSQSLEKLHRSLHRAHDITIGLYDLLALPKQPESLTCGTCYLLEYEGNLLDVLIIETGTVGFVLSKEAQKSCAVPRHAYSCLEQIHGGTSWHGVLFVIAAPDVYKSPNSDCYIVFGEAKIEDMNSQAQLSAAQQLASGAGAGVPNLESSVAGGDHDDDDIPELEAVKEEGPVDESGVDPKDIELVIQQVGCSRAKAVRVLKESGGDLINAIMAASE</sequence>
<evidence type="ECO:0000256" key="6">
    <source>
        <dbReference type="ARBA" id="ARBA00022525"/>
    </source>
</evidence>
<dbReference type="InterPro" id="IPR016641">
    <property type="entry name" value="EGD2/NACA0like"/>
</dbReference>
<dbReference type="Proteomes" id="UP000194127">
    <property type="component" value="Unassembled WGS sequence"/>
</dbReference>
<keyword evidence="12" id="KW-1185">Reference proteome</keyword>
<dbReference type="OrthoDB" id="4898945at2759"/>
<dbReference type="InterPro" id="IPR036908">
    <property type="entry name" value="RlpA-like_sf"/>
</dbReference>
<organism evidence="11 12">
    <name type="scientific">Postia placenta MAD-698-R-SB12</name>
    <dbReference type="NCBI Taxonomy" id="670580"/>
    <lineage>
        <taxon>Eukaryota</taxon>
        <taxon>Fungi</taxon>
        <taxon>Dikarya</taxon>
        <taxon>Basidiomycota</taxon>
        <taxon>Agaricomycotina</taxon>
        <taxon>Agaricomycetes</taxon>
        <taxon>Polyporales</taxon>
        <taxon>Adustoporiaceae</taxon>
        <taxon>Rhodonia</taxon>
    </lineage>
</organism>
<dbReference type="STRING" id="670580.A0A1X6N9H8"/>
<evidence type="ECO:0000313" key="11">
    <source>
        <dbReference type="EMBL" id="OSX65261.1"/>
    </source>
</evidence>
<dbReference type="InterPro" id="IPR002715">
    <property type="entry name" value="Nas_poly-pep-assoc_cplx_dom"/>
</dbReference>
<dbReference type="InterPro" id="IPR044034">
    <property type="entry name" value="NAC-like_UBA"/>
</dbReference>
<dbReference type="CDD" id="cd22778">
    <property type="entry name" value="DPBB_CEPL-like"/>
    <property type="match status" value="1"/>
</dbReference>
<evidence type="ECO:0000256" key="7">
    <source>
        <dbReference type="ARBA" id="ARBA00030300"/>
    </source>
</evidence>
<dbReference type="AlphaFoldDB" id="A0A1X6N9H8"/>
<comment type="similarity">
    <text evidence="4">Belongs to the cerato-platanin family.</text>
</comment>
<dbReference type="CDD" id="cd22054">
    <property type="entry name" value="NAC_NACA"/>
    <property type="match status" value="1"/>
</dbReference>
<feature type="compositionally biased region" description="Basic and acidic residues" evidence="8">
    <location>
        <begin position="23"/>
        <end position="41"/>
    </location>
</feature>
<gene>
    <name evidence="11" type="ORF">POSPLADRAFT_1044661</name>
</gene>
<evidence type="ECO:0000256" key="1">
    <source>
        <dbReference type="ARBA" id="ARBA00004496"/>
    </source>
</evidence>
<dbReference type="Pfam" id="PF07249">
    <property type="entry name" value="Cerato-platanin"/>
    <property type="match status" value="1"/>
</dbReference>
<dbReference type="GO" id="GO:0005854">
    <property type="term" value="C:nascent polypeptide-associated complex"/>
    <property type="evidence" value="ECO:0007669"/>
    <property type="project" value="InterPro"/>
</dbReference>
<dbReference type="GeneID" id="36323531"/>
<evidence type="ECO:0000256" key="5">
    <source>
        <dbReference type="ARBA" id="ARBA00014437"/>
    </source>
</evidence>
<comment type="similarity">
    <text evidence="3">Belongs to the NAC-alpha family.</text>
</comment>
<dbReference type="Gene3D" id="2.40.40.10">
    <property type="entry name" value="RlpA-like domain"/>
    <property type="match status" value="2"/>
</dbReference>